<comment type="similarity">
    <text evidence="2">Belongs to the CFAP157 family.</text>
</comment>
<feature type="compositionally biased region" description="Basic and acidic residues" evidence="7">
    <location>
        <begin position="77"/>
        <end position="128"/>
    </location>
</feature>
<dbReference type="EMBL" id="CAUYUJ010022204">
    <property type="protein sequence ID" value="CAK0909474.1"/>
    <property type="molecule type" value="Genomic_DNA"/>
</dbReference>
<evidence type="ECO:0000256" key="4">
    <source>
        <dbReference type="ARBA" id="ARBA00023054"/>
    </source>
</evidence>
<sequence>MRYAGGDAQETMHANLDENYNKIEESEAMIMQLEQKLEDQEQAFKDRLEEERAQWERQMDGLRRQKDDLEEKLEKVADFRKNKENMETELESLKNKLRDQAEEAPKRGQRLRPPEGHRHRPAQERHAANGEGDEGDAEGAHEGPTRPDYQAHHHGERMNTELAFQSRETERLLERNKSLLEENAQLRRNLHIHKDLENELARRTHVYQKLIKKMDQKQKAEAASREQSREYRIMSNGPEDRPCSERGEWKVQQEFVKDGSA</sequence>
<evidence type="ECO:0000256" key="3">
    <source>
        <dbReference type="ARBA" id="ARBA00014087"/>
    </source>
</evidence>
<keyword evidence="6" id="KW-0966">Cell projection</keyword>
<dbReference type="Proteomes" id="UP001189429">
    <property type="component" value="Unassembled WGS sequence"/>
</dbReference>
<organism evidence="8 9">
    <name type="scientific">Prorocentrum cordatum</name>
    <dbReference type="NCBI Taxonomy" id="2364126"/>
    <lineage>
        <taxon>Eukaryota</taxon>
        <taxon>Sar</taxon>
        <taxon>Alveolata</taxon>
        <taxon>Dinophyceae</taxon>
        <taxon>Prorocentrales</taxon>
        <taxon>Prorocentraceae</taxon>
        <taxon>Prorocentrum</taxon>
    </lineage>
</organism>
<evidence type="ECO:0000256" key="5">
    <source>
        <dbReference type="ARBA" id="ARBA00023069"/>
    </source>
</evidence>
<accession>A0ABN9YCQ3</accession>
<evidence type="ECO:0000313" key="8">
    <source>
        <dbReference type="EMBL" id="CAK0909474.1"/>
    </source>
</evidence>
<feature type="region of interest" description="Disordered" evidence="7">
    <location>
        <begin position="215"/>
        <end position="251"/>
    </location>
</feature>
<dbReference type="PANTHER" id="PTHR31954:SF1">
    <property type="entry name" value="CILIA- AND FLAGELLA-ASSOCIATED PROTEIN 157"/>
    <property type="match status" value="1"/>
</dbReference>
<feature type="compositionally biased region" description="Basic and acidic residues" evidence="7">
    <location>
        <begin position="138"/>
        <end position="159"/>
    </location>
</feature>
<keyword evidence="5" id="KW-0969">Cilium</keyword>
<gene>
    <name evidence="8" type="ORF">PCOR1329_LOCUS83882</name>
</gene>
<comment type="caution">
    <text evidence="8">The sequence shown here is derived from an EMBL/GenBank/DDBJ whole genome shotgun (WGS) entry which is preliminary data.</text>
</comment>
<proteinExistence type="inferred from homology"/>
<dbReference type="PANTHER" id="PTHR31954">
    <property type="entry name" value="CILIA- AND FLAGELLA-ASSOCIATED PROTEIN 157"/>
    <property type="match status" value="1"/>
</dbReference>
<evidence type="ECO:0000256" key="1">
    <source>
        <dbReference type="ARBA" id="ARBA00004138"/>
    </source>
</evidence>
<dbReference type="InterPro" id="IPR038844">
    <property type="entry name" value="CFAP157"/>
</dbReference>
<reference evidence="8" key="1">
    <citation type="submission" date="2023-10" db="EMBL/GenBank/DDBJ databases">
        <authorList>
            <person name="Chen Y."/>
            <person name="Shah S."/>
            <person name="Dougan E. K."/>
            <person name="Thang M."/>
            <person name="Chan C."/>
        </authorList>
    </citation>
    <scope>NUCLEOTIDE SEQUENCE [LARGE SCALE GENOMIC DNA]</scope>
</reference>
<evidence type="ECO:0000256" key="2">
    <source>
        <dbReference type="ARBA" id="ARBA00010841"/>
    </source>
</evidence>
<protein>
    <recommendedName>
        <fullName evidence="3">Cilia- and flagella-associated protein 157</fullName>
    </recommendedName>
</protein>
<name>A0ABN9YCQ3_9DINO</name>
<comment type="subcellular location">
    <subcellularLocation>
        <location evidence="1">Cell projection</location>
        <location evidence="1">Cilium</location>
    </subcellularLocation>
</comment>
<evidence type="ECO:0000256" key="7">
    <source>
        <dbReference type="SAM" id="MobiDB-lite"/>
    </source>
</evidence>
<keyword evidence="4" id="KW-0175">Coiled coil</keyword>
<evidence type="ECO:0000256" key="6">
    <source>
        <dbReference type="ARBA" id="ARBA00023273"/>
    </source>
</evidence>
<feature type="region of interest" description="Disordered" evidence="7">
    <location>
        <begin position="77"/>
        <end position="169"/>
    </location>
</feature>
<evidence type="ECO:0000313" key="9">
    <source>
        <dbReference type="Proteomes" id="UP001189429"/>
    </source>
</evidence>
<keyword evidence="9" id="KW-1185">Reference proteome</keyword>